<dbReference type="Proteomes" id="UP000199306">
    <property type="component" value="Unassembled WGS sequence"/>
</dbReference>
<evidence type="ECO:0000313" key="12">
    <source>
        <dbReference type="Proteomes" id="UP000199306"/>
    </source>
</evidence>
<evidence type="ECO:0000256" key="7">
    <source>
        <dbReference type="ARBA" id="ARBA00022967"/>
    </source>
</evidence>
<comment type="function">
    <text evidence="1">NDH-1 shuttles electrons from NADH, via FMN and iron-sulfur (Fe-S) centers, to quinones in the respiratory chain. The immediate electron acceptor for the enzyme in this species is believed to be ubiquinone. Couples the redox reaction to proton translocation (for every two electrons transferred, four hydrogen ions are translocated across the cytoplasmic membrane), and thus conserves the redox energy in a proton gradient.</text>
</comment>
<organism evidence="11 12">
    <name type="scientific">Pseudarcicella hirudinis</name>
    <dbReference type="NCBI Taxonomy" id="1079859"/>
    <lineage>
        <taxon>Bacteria</taxon>
        <taxon>Pseudomonadati</taxon>
        <taxon>Bacteroidota</taxon>
        <taxon>Cytophagia</taxon>
        <taxon>Cytophagales</taxon>
        <taxon>Flectobacillaceae</taxon>
        <taxon>Pseudarcicella</taxon>
    </lineage>
</organism>
<comment type="function">
    <text evidence="10">NDH-1 shuttles electrons from NADH, via FMN and iron-sulfur (Fe-S) centers, to quinones in the respiratory chain. The immediate electron acceptor for the enzyme in this species is believed to be a menaquinone. Couples the redox reaction to proton translocation (for every two electrons transferred, four hydrogen ions are translocated across the cytoplasmic membrane), and thus conserves the redox energy in a proton gradient.</text>
</comment>
<dbReference type="Gene3D" id="1.10.287.3510">
    <property type="match status" value="1"/>
</dbReference>
<name>A0A1I5X1H0_9BACT</name>
<comment type="subcellular location">
    <subcellularLocation>
        <location evidence="10">Cell membrane</location>
        <topology evidence="10">Multi-pass membrane protein</topology>
    </subcellularLocation>
    <subcellularLocation>
        <location evidence="2">Membrane</location>
        <topology evidence="2">Multi-pass membrane protein</topology>
    </subcellularLocation>
</comment>
<dbReference type="STRING" id="1079859.SAMN04515674_11370"/>
<keyword evidence="6 10" id="KW-0874">Quinone</keyword>
<evidence type="ECO:0000256" key="3">
    <source>
        <dbReference type="ARBA" id="ARBA00010519"/>
    </source>
</evidence>
<keyword evidence="12" id="KW-1185">Reference proteome</keyword>
<dbReference type="FunFam" id="1.10.287.3510:FF:000001">
    <property type="entry name" value="NADH-quinone oxidoreductase subunit K"/>
    <property type="match status" value="1"/>
</dbReference>
<keyword evidence="10" id="KW-1003">Cell membrane</keyword>
<evidence type="ECO:0000313" key="11">
    <source>
        <dbReference type="EMBL" id="SFQ25750.1"/>
    </source>
</evidence>
<dbReference type="InterPro" id="IPR039428">
    <property type="entry name" value="NUOK/Mnh_C1-like"/>
</dbReference>
<dbReference type="EC" id="7.1.1.-" evidence="10"/>
<evidence type="ECO:0000256" key="5">
    <source>
        <dbReference type="ARBA" id="ARBA00022692"/>
    </source>
</evidence>
<evidence type="ECO:0000256" key="10">
    <source>
        <dbReference type="HAMAP-Rule" id="MF_01456"/>
    </source>
</evidence>
<dbReference type="GO" id="GO:0050136">
    <property type="term" value="F:NADH dehydrogenase (quinone) (non-electrogenic) activity"/>
    <property type="evidence" value="ECO:0007669"/>
    <property type="project" value="UniProtKB-UniRule"/>
</dbReference>
<gene>
    <name evidence="10" type="primary">nuoK</name>
    <name evidence="11" type="ORF">SAMN04515674_11370</name>
</gene>
<feature type="transmembrane region" description="Helical" evidence="10">
    <location>
        <begin position="31"/>
        <end position="51"/>
    </location>
</feature>
<keyword evidence="7 10" id="KW-1278">Translocase</keyword>
<evidence type="ECO:0000256" key="8">
    <source>
        <dbReference type="ARBA" id="ARBA00022989"/>
    </source>
</evidence>
<dbReference type="PANTHER" id="PTHR11434">
    <property type="entry name" value="NADH-UBIQUINONE OXIDOREDUCTASE SUBUNIT ND4L"/>
    <property type="match status" value="1"/>
</dbReference>
<evidence type="ECO:0000256" key="9">
    <source>
        <dbReference type="ARBA" id="ARBA00023136"/>
    </source>
</evidence>
<dbReference type="NCBIfam" id="NF004320">
    <property type="entry name" value="PRK05715.1-2"/>
    <property type="match status" value="1"/>
</dbReference>
<evidence type="ECO:0000256" key="6">
    <source>
        <dbReference type="ARBA" id="ARBA00022719"/>
    </source>
</evidence>
<dbReference type="RefSeq" id="WP_092018778.1">
    <property type="nucleotide sequence ID" value="NZ_FOXH01000013.1"/>
</dbReference>
<keyword evidence="10" id="KW-0520">NAD</keyword>
<dbReference type="GO" id="GO:0048038">
    <property type="term" value="F:quinone binding"/>
    <property type="evidence" value="ECO:0007669"/>
    <property type="project" value="UniProtKB-KW"/>
</dbReference>
<accession>A0A1I5X1H0</accession>
<evidence type="ECO:0000256" key="2">
    <source>
        <dbReference type="ARBA" id="ARBA00004141"/>
    </source>
</evidence>
<reference evidence="11 12" key="1">
    <citation type="submission" date="2016-10" db="EMBL/GenBank/DDBJ databases">
        <authorList>
            <person name="de Groot N.N."/>
        </authorList>
    </citation>
    <scope>NUCLEOTIDE SEQUENCE [LARGE SCALE GENOMIC DNA]</scope>
    <source>
        <strain evidence="12">E92,LMG 26720,CCM 7988</strain>
    </source>
</reference>
<dbReference type="GO" id="GO:0042773">
    <property type="term" value="P:ATP synthesis coupled electron transport"/>
    <property type="evidence" value="ECO:0007669"/>
    <property type="project" value="InterPro"/>
</dbReference>
<dbReference type="GO" id="GO:0030964">
    <property type="term" value="C:NADH dehydrogenase complex"/>
    <property type="evidence" value="ECO:0007669"/>
    <property type="project" value="TreeGrafter"/>
</dbReference>
<sequence length="102" mass="11402">MENNYLSYYLLLSALLFSIGLAIVIVKRNIIVVLMGIELMLNAVNLNLVAFSKNDPNLQGQMFALFVMVVAVCEAVVALAITLKAFEHFKTVNLDRINELKK</sequence>
<keyword evidence="4 10" id="KW-0813">Transport</keyword>
<comment type="subunit">
    <text evidence="10">NDH-1 is composed of 14 different subunits. Subunits NuoA, H, J, K, L, M, N constitute the membrane sector of the complex.</text>
</comment>
<dbReference type="PANTHER" id="PTHR11434:SF16">
    <property type="entry name" value="NADH-UBIQUINONE OXIDOREDUCTASE CHAIN 4L"/>
    <property type="match status" value="1"/>
</dbReference>
<dbReference type="InterPro" id="IPR001133">
    <property type="entry name" value="NADH_UbQ_OxRdtase_chain4L/K"/>
</dbReference>
<dbReference type="GO" id="GO:0005886">
    <property type="term" value="C:plasma membrane"/>
    <property type="evidence" value="ECO:0007669"/>
    <property type="project" value="UniProtKB-SubCell"/>
</dbReference>
<feature type="transmembrane region" description="Helical" evidence="10">
    <location>
        <begin position="6"/>
        <end position="26"/>
    </location>
</feature>
<evidence type="ECO:0000256" key="4">
    <source>
        <dbReference type="ARBA" id="ARBA00022448"/>
    </source>
</evidence>
<dbReference type="AlphaFoldDB" id="A0A1I5X1H0"/>
<keyword evidence="8 10" id="KW-1133">Transmembrane helix</keyword>
<protein>
    <recommendedName>
        <fullName evidence="10">NADH-quinone oxidoreductase subunit K</fullName>
        <ecNumber evidence="10">7.1.1.-</ecNumber>
    </recommendedName>
    <alternativeName>
        <fullName evidence="10">NADH dehydrogenase I subunit K</fullName>
    </alternativeName>
    <alternativeName>
        <fullName evidence="10">NDH-1 subunit K</fullName>
    </alternativeName>
</protein>
<feature type="transmembrane region" description="Helical" evidence="10">
    <location>
        <begin position="63"/>
        <end position="86"/>
    </location>
</feature>
<evidence type="ECO:0000256" key="1">
    <source>
        <dbReference type="ARBA" id="ARBA00002378"/>
    </source>
</evidence>
<keyword evidence="9 10" id="KW-0472">Membrane</keyword>
<dbReference type="HAMAP" id="MF_01456">
    <property type="entry name" value="NDH1_NuoK"/>
    <property type="match status" value="1"/>
</dbReference>
<keyword evidence="5 10" id="KW-0812">Transmembrane</keyword>
<dbReference type="EMBL" id="FOXH01000013">
    <property type="protein sequence ID" value="SFQ25750.1"/>
    <property type="molecule type" value="Genomic_DNA"/>
</dbReference>
<comment type="similarity">
    <text evidence="3 10">Belongs to the complex I subunit 4L family.</text>
</comment>
<dbReference type="Pfam" id="PF00420">
    <property type="entry name" value="Oxidored_q2"/>
    <property type="match status" value="1"/>
</dbReference>
<comment type="catalytic activity">
    <reaction evidence="10">
        <text>a quinone + NADH + 5 H(+)(in) = a quinol + NAD(+) + 4 H(+)(out)</text>
        <dbReference type="Rhea" id="RHEA:57888"/>
        <dbReference type="ChEBI" id="CHEBI:15378"/>
        <dbReference type="ChEBI" id="CHEBI:24646"/>
        <dbReference type="ChEBI" id="CHEBI:57540"/>
        <dbReference type="ChEBI" id="CHEBI:57945"/>
        <dbReference type="ChEBI" id="CHEBI:132124"/>
    </reaction>
</comment>
<proteinExistence type="inferred from homology"/>